<organism evidence="1">
    <name type="scientific">marine sediment metagenome</name>
    <dbReference type="NCBI Taxonomy" id="412755"/>
    <lineage>
        <taxon>unclassified sequences</taxon>
        <taxon>metagenomes</taxon>
        <taxon>ecological metagenomes</taxon>
    </lineage>
</organism>
<sequence length="132" mass="15987">MFWKTNNSTEQKDIFRNEIFQEYLDPDRLARNLTLAISKKTKSTSGHIHIHFRNRLDHVVYIWSNGLLRKVVAKSPDCPKGQCIKWERSDFCNYEPKEVIGQLHDEISFIRIDDWRLSKTWRSYRKFIRWLS</sequence>
<name>A0A0F8ZP63_9ZZZZ</name>
<gene>
    <name evidence="1" type="ORF">LCGC14_2670620</name>
</gene>
<proteinExistence type="predicted"/>
<feature type="non-terminal residue" evidence="1">
    <location>
        <position position="132"/>
    </location>
</feature>
<accession>A0A0F8ZP63</accession>
<protein>
    <submittedName>
        <fullName evidence="1">Uncharacterized protein</fullName>
    </submittedName>
</protein>
<comment type="caution">
    <text evidence="1">The sequence shown here is derived from an EMBL/GenBank/DDBJ whole genome shotgun (WGS) entry which is preliminary data.</text>
</comment>
<evidence type="ECO:0000313" key="1">
    <source>
        <dbReference type="EMBL" id="KKK95657.1"/>
    </source>
</evidence>
<dbReference type="AlphaFoldDB" id="A0A0F8ZP63"/>
<dbReference type="EMBL" id="LAZR01046815">
    <property type="protein sequence ID" value="KKK95657.1"/>
    <property type="molecule type" value="Genomic_DNA"/>
</dbReference>
<reference evidence="1" key="1">
    <citation type="journal article" date="2015" name="Nature">
        <title>Complex archaea that bridge the gap between prokaryotes and eukaryotes.</title>
        <authorList>
            <person name="Spang A."/>
            <person name="Saw J.H."/>
            <person name="Jorgensen S.L."/>
            <person name="Zaremba-Niedzwiedzka K."/>
            <person name="Martijn J."/>
            <person name="Lind A.E."/>
            <person name="van Eijk R."/>
            <person name="Schleper C."/>
            <person name="Guy L."/>
            <person name="Ettema T.J."/>
        </authorList>
    </citation>
    <scope>NUCLEOTIDE SEQUENCE</scope>
</reference>